<evidence type="ECO:0000256" key="3">
    <source>
        <dbReference type="ARBA" id="ARBA00023224"/>
    </source>
</evidence>
<keyword evidence="3 5" id="KW-0807">Transducer</keyword>
<reference evidence="10 11" key="1">
    <citation type="journal article" date="2007" name="Appl. Environ. Microbiol.">
        <title>Rhizobial factors required for stem nodule maturation and maintenance in Sesbania rostrata-Azorhizobium caulinodans ORS571 symbiosis.</title>
        <authorList>
            <person name="Suzuki S."/>
            <person name="Aono T."/>
            <person name="Lee KB."/>
            <person name="Suzuki T."/>
            <person name="Liu CT."/>
            <person name="Miwa H."/>
            <person name="Wakao S."/>
            <person name="Iki T."/>
            <person name="Oyaizu H."/>
        </authorList>
    </citation>
    <scope>NUCLEOTIDE SEQUENCE [LARGE SCALE GENOMIC DNA]</scope>
    <source>
        <strain evidence="11">ATCC 43989 / DSM 5975 / JCM 20966 / LMG 6465 / NBRC 14845 / NCIMB 13405 / ORS 571</strain>
    </source>
</reference>
<reference evidence="10 11" key="5">
    <citation type="journal article" date="2010" name="Appl. Environ. Microbiol.">
        <title>phrR-like gene praR of Azorhizobium caulinodans ORS571 is essential for symbiosis with Sesbania rostrata and is involved in expression of reb genes.</title>
        <authorList>
            <person name="Akiba N."/>
            <person name="Aono T."/>
            <person name="Toyazaki H."/>
            <person name="Sato S."/>
            <person name="Oyaizu H."/>
        </authorList>
    </citation>
    <scope>NUCLEOTIDE SEQUENCE [LARGE SCALE GENOMIC DNA]</scope>
    <source>
        <strain evidence="11">ATCC 43989 / DSM 5975 / JCM 20966 / LMG 6465 / NBRC 14845 / NCIMB 13405 / ORS 571</strain>
    </source>
</reference>
<reference evidence="10 11" key="4">
    <citation type="journal article" date="2009" name="Appl. Environ. Microbiol.">
        <title>Comparative genome-wide transcriptional profiling of Azorhizobium caulinodans ORS571 grown under free-living and symbiotic conditions.</title>
        <authorList>
            <person name="Tsukada S."/>
            <person name="Aono T."/>
            <person name="Akiba N."/>
            <person name="Lee KB."/>
            <person name="Liu CT."/>
            <person name="Toyazaki H."/>
            <person name="Oyaizu H."/>
        </authorList>
    </citation>
    <scope>NUCLEOTIDE SEQUENCE [LARGE SCALE GENOMIC DNA]</scope>
    <source>
        <strain evidence="11">ATCC 43989 / DSM 5975 / JCM 20966 / LMG 6465 / NBRC 14845 / NCIMB 13405 / ORS 571</strain>
    </source>
</reference>
<keyword evidence="6" id="KW-1133">Transmembrane helix</keyword>
<evidence type="ECO:0000259" key="9">
    <source>
        <dbReference type="PROSITE" id="PS50885"/>
    </source>
</evidence>
<organism evidence="10 11">
    <name type="scientific">Azorhizobium caulinodans (strain ATCC 43989 / DSM 5975 / JCM 20966 / LMG 6465 / NBRC 14845 / NCIMB 13405 / ORS 571)</name>
    <dbReference type="NCBI Taxonomy" id="438753"/>
    <lineage>
        <taxon>Bacteria</taxon>
        <taxon>Pseudomonadati</taxon>
        <taxon>Pseudomonadota</taxon>
        <taxon>Alphaproteobacteria</taxon>
        <taxon>Hyphomicrobiales</taxon>
        <taxon>Xanthobacteraceae</taxon>
        <taxon>Azorhizobium</taxon>
    </lineage>
</organism>
<evidence type="ECO:0000256" key="6">
    <source>
        <dbReference type="SAM" id="Phobius"/>
    </source>
</evidence>
<dbReference type="SMART" id="SM00304">
    <property type="entry name" value="HAMP"/>
    <property type="match status" value="1"/>
</dbReference>
<reference evidence="10 11" key="6">
    <citation type="journal article" date="2011" name="Appl. Environ. Microbiol.">
        <title>Involvement of the azorhizobial chromosome partition gene (parA) in the onset of bacteroid differentiation during Sesbania rostrata stem nodule development.</title>
        <authorList>
            <person name="Liu CT."/>
            <person name="Lee KB."/>
            <person name="Wang YS."/>
            <person name="Peng MH."/>
            <person name="Lee KT."/>
            <person name="Suzuki S."/>
            <person name="Suzuki T."/>
            <person name="Oyaizu H."/>
        </authorList>
    </citation>
    <scope>NUCLEOTIDE SEQUENCE [LARGE SCALE GENOMIC DNA]</scope>
    <source>
        <strain evidence="11">ATCC 43989 / DSM 5975 / JCM 20966 / LMG 6465 / NBRC 14845 / NCIMB 13405 / ORS 571</strain>
    </source>
</reference>
<reference evidence="11" key="2">
    <citation type="submission" date="2007-04" db="EMBL/GenBank/DDBJ databases">
        <title>Complete genome sequence of the nitrogen-fixing bacterium Azorhizobium caulinodans ORS571.</title>
        <authorList>
            <person name="Lee K.B."/>
            <person name="Backer P.D."/>
            <person name="Aono T."/>
            <person name="Liu C.T."/>
            <person name="Suzuki S."/>
            <person name="Suzuki T."/>
            <person name="Kaneko T."/>
            <person name="Yamada M."/>
            <person name="Tabata S."/>
            <person name="Kupfer D.M."/>
            <person name="Najar F.Z."/>
            <person name="Wiley G.B."/>
            <person name="Roe B."/>
            <person name="Binnewies T."/>
            <person name="Ussery D."/>
            <person name="Vereecke D."/>
            <person name="Gevers D."/>
            <person name="Holsters M."/>
            <person name="Oyaizu H."/>
        </authorList>
    </citation>
    <scope>NUCLEOTIDE SEQUENCE [LARGE SCALE GENOMIC DNA]</scope>
    <source>
        <strain evidence="11">ATCC 43989 / DSM 5975 / JCM 20966 / LMG 6465 / NBRC 14845 / NCIMB 13405 / ORS 571</strain>
    </source>
</reference>
<feature type="domain" description="T-SNARE coiled-coil homology" evidence="8">
    <location>
        <begin position="594"/>
        <end position="656"/>
    </location>
</feature>
<dbReference type="PROSITE" id="PS50192">
    <property type="entry name" value="T_SNARE"/>
    <property type="match status" value="1"/>
</dbReference>
<protein>
    <submittedName>
        <fullName evidence="10">Histidine kinase</fullName>
    </submittedName>
</protein>
<keyword evidence="2" id="KW-0997">Cell inner membrane</keyword>
<dbReference type="SMART" id="SM00283">
    <property type="entry name" value="MA"/>
    <property type="match status" value="1"/>
</dbReference>
<dbReference type="GO" id="GO:0016301">
    <property type="term" value="F:kinase activity"/>
    <property type="evidence" value="ECO:0007669"/>
    <property type="project" value="UniProtKB-KW"/>
</dbReference>
<dbReference type="CDD" id="cd06225">
    <property type="entry name" value="HAMP"/>
    <property type="match status" value="1"/>
</dbReference>
<dbReference type="InterPro" id="IPR003660">
    <property type="entry name" value="HAMP_dom"/>
</dbReference>
<keyword evidence="6" id="KW-0812">Transmembrane</keyword>
<evidence type="ECO:0000259" key="7">
    <source>
        <dbReference type="PROSITE" id="PS50111"/>
    </source>
</evidence>
<evidence type="ECO:0000256" key="1">
    <source>
        <dbReference type="ARBA" id="ARBA00004429"/>
    </source>
</evidence>
<dbReference type="PROSITE" id="PS50111">
    <property type="entry name" value="CHEMOTAXIS_TRANSDUC_2"/>
    <property type="match status" value="1"/>
</dbReference>
<reference evidence="10 11" key="3">
    <citation type="journal article" date="2008" name="BMC Genomics">
        <title>The genome of the versatile nitrogen fixer Azorhizobium caulinodans ORS571.</title>
        <authorList>
            <person name="Lee KB."/>
            <person name="Backer P.D."/>
            <person name="Aono T."/>
            <person name="Liu CT."/>
            <person name="Suzuki S."/>
            <person name="Suzuki T."/>
            <person name="Kaneko T."/>
            <person name="Yamada M."/>
            <person name="Tabata S."/>
            <person name="Kupfer D.M."/>
            <person name="Najar F.Z."/>
            <person name="Wiley G.B."/>
            <person name="Roe B."/>
            <person name="Binnewies T.T."/>
            <person name="Ussery D.W."/>
            <person name="D'Haeze W."/>
            <person name="Herder J.D."/>
            <person name="Gevers D."/>
            <person name="Vereecke D."/>
            <person name="Holsters M."/>
            <person name="Oyaizu H."/>
        </authorList>
    </citation>
    <scope>NUCLEOTIDE SEQUENCE [LARGE SCALE GENOMIC DNA]</scope>
    <source>
        <strain evidence="11">ATCC 43989 / DSM 5975 / JCM 20966 / LMG 6465 / NBRC 14845 / NCIMB 13405 / ORS 571</strain>
    </source>
</reference>
<dbReference type="SUPFAM" id="SSF58104">
    <property type="entry name" value="Methyl-accepting chemotaxis protein (MCP) signaling domain"/>
    <property type="match status" value="1"/>
</dbReference>
<evidence type="ECO:0000256" key="4">
    <source>
        <dbReference type="ARBA" id="ARBA00029447"/>
    </source>
</evidence>
<dbReference type="EMBL" id="AP009384">
    <property type="protein sequence ID" value="BAF88571.1"/>
    <property type="molecule type" value="Genomic_DNA"/>
</dbReference>
<evidence type="ECO:0000256" key="2">
    <source>
        <dbReference type="ARBA" id="ARBA00022519"/>
    </source>
</evidence>
<dbReference type="InterPro" id="IPR000727">
    <property type="entry name" value="T_SNARE_dom"/>
</dbReference>
<dbReference type="HOGENOM" id="CLU_000445_107_27_5"/>
<comment type="subcellular location">
    <subcellularLocation>
        <location evidence="1">Cell inner membrane</location>
        <topology evidence="1">Multi-pass membrane protein</topology>
    </subcellularLocation>
</comment>
<dbReference type="Pfam" id="PF00672">
    <property type="entry name" value="HAMP"/>
    <property type="match status" value="1"/>
</dbReference>
<evidence type="ECO:0000259" key="8">
    <source>
        <dbReference type="PROSITE" id="PS50192"/>
    </source>
</evidence>
<dbReference type="eggNOG" id="COG2770">
    <property type="taxonomic scope" value="Bacteria"/>
</dbReference>
<dbReference type="GO" id="GO:0007165">
    <property type="term" value="P:signal transduction"/>
    <property type="evidence" value="ECO:0007669"/>
    <property type="project" value="UniProtKB-KW"/>
</dbReference>
<keyword evidence="10" id="KW-0808">Transferase</keyword>
<dbReference type="InterPro" id="IPR004089">
    <property type="entry name" value="MCPsignal_dom"/>
</dbReference>
<feature type="domain" description="Methyl-accepting transducer" evidence="7">
    <location>
        <begin position="449"/>
        <end position="678"/>
    </location>
</feature>
<keyword evidence="11" id="KW-1185">Reference proteome</keyword>
<dbReference type="Gene3D" id="6.10.340.10">
    <property type="match status" value="1"/>
</dbReference>
<dbReference type="GO" id="GO:0005886">
    <property type="term" value="C:plasma membrane"/>
    <property type="evidence" value="ECO:0007669"/>
    <property type="project" value="UniProtKB-SubCell"/>
</dbReference>
<dbReference type="KEGG" id="azc:AZC_2573"/>
<sequence length="698" mass="73836">MENFMRIRGIFLICIATLGAVALAGSVMFAVREWQRWQSAISAQALMQVLANLSYSTERFGLERGDFNQMLLGESAASEAQIATTKKNMGRTDETLAAAKTLAASLRPADRAIAEGAITKAIADLRKLRDDAWEEARKPRDSRNPAVTKNFLPSAAELLRSVTSLMEALELRIGDEDPAMESFVSVARLSSAMRDAGGRRSAVVLLYLGSGKKFTPAQLEQFLMLDGEAEAYWAMVKHAAKPLENVPGIKEALATAQDQFIGVGGRITRQIYASGISDTPPPMTLPEFRAQIAPPLIKALAPRDAAFAAAQIQSEQNIGNSRTGFILACLFMLAIVGVVAGFAVFITHRVVRPIRTLASGIESISKGEFDVEIPGLDRKDEVGEIGRAVEILRGNSQEMVRLQDEQVSLRAQAEEERRRAFDLVADELGSVVGEIAGVVSTASEGLQASAQSMLTMAEQTSSRSGVASRASEEANKMVGAVATAAEELSASVSEIGSQVKESARVASIAVTEANAAASKVNTMSEAARRIGDILSLISNIAGQTNLLALNATIEAARAGEAGRGFAVVASEVKNLAEQTSKATAEIEAQISTVQGATDEAVSAITGIASTIGRMNEISNTIASAVSQQTTATNEIAHSISRASQGVRDASENMAEVNQTAADTGTTATQVLGASTDLSRTSGELRRATENFVARIRSA</sequence>
<dbReference type="PANTHER" id="PTHR32089">
    <property type="entry name" value="METHYL-ACCEPTING CHEMOTAXIS PROTEIN MCPB"/>
    <property type="match status" value="1"/>
</dbReference>
<keyword evidence="2" id="KW-1003">Cell membrane</keyword>
<dbReference type="PROSITE" id="PS50885">
    <property type="entry name" value="HAMP"/>
    <property type="match status" value="1"/>
</dbReference>
<dbReference type="Gene3D" id="1.10.287.950">
    <property type="entry name" value="Methyl-accepting chemotaxis protein"/>
    <property type="match status" value="1"/>
</dbReference>
<evidence type="ECO:0000313" key="11">
    <source>
        <dbReference type="Proteomes" id="UP000000270"/>
    </source>
</evidence>
<feature type="domain" description="HAMP" evidence="9">
    <location>
        <begin position="348"/>
        <end position="401"/>
    </location>
</feature>
<dbReference type="Pfam" id="PF00015">
    <property type="entry name" value="MCPsignal"/>
    <property type="match status" value="1"/>
</dbReference>
<dbReference type="AlphaFoldDB" id="A8IAW8"/>
<keyword evidence="10" id="KW-0418">Kinase</keyword>
<dbReference type="eggNOG" id="COG0840">
    <property type="taxonomic scope" value="Bacteria"/>
</dbReference>
<dbReference type="Proteomes" id="UP000000270">
    <property type="component" value="Chromosome"/>
</dbReference>
<evidence type="ECO:0000256" key="5">
    <source>
        <dbReference type="PROSITE-ProRule" id="PRU00284"/>
    </source>
</evidence>
<gene>
    <name evidence="10" type="ordered locus">AZC_2573</name>
</gene>
<keyword evidence="6" id="KW-0472">Membrane</keyword>
<feature type="transmembrane region" description="Helical" evidence="6">
    <location>
        <begin position="324"/>
        <end position="346"/>
    </location>
</feature>
<dbReference type="STRING" id="438753.AZC_2573"/>
<accession>A8IAW8</accession>
<dbReference type="PANTHER" id="PTHR32089:SF112">
    <property type="entry name" value="LYSOZYME-LIKE PROTEIN-RELATED"/>
    <property type="match status" value="1"/>
</dbReference>
<name>A8IAW8_AZOC5</name>
<comment type="similarity">
    <text evidence="4">Belongs to the methyl-accepting chemotaxis (MCP) protein family.</text>
</comment>
<evidence type="ECO:0000313" key="10">
    <source>
        <dbReference type="EMBL" id="BAF88571.1"/>
    </source>
</evidence>
<proteinExistence type="inferred from homology"/>